<gene>
    <name evidence="2" type="ORF">MKK02DRAFT_41966</name>
</gene>
<keyword evidence="3" id="KW-1185">Reference proteome</keyword>
<name>A0AA38LYH2_9TREE</name>
<sequence>MPSTRSTRRTTPPPPVPRVSIPTQTSPITSLTEYQRIYPNDDPQLFFPGLSGPSQPVYGKVHSAPLDDTDQTVMDDTTSDQHVHRRLLRQMSRCPSIGIFPYMVAPIKRTARMTERSHRNKQGDERYTFTFASMMGWKLGKRGVRIGLVRSGVGVGGLAESAHIWVCALVDREGEKKDLIVNDESGESTVAARNPIMRNDIVGGVRTVIDLLATEYRIKLGNVWWGGRKSDVGLRGRDNVCLESAMRFLERFCAEVEEKEGEVSVEMLQRYKLQLV</sequence>
<protein>
    <submittedName>
        <fullName evidence="2">Uncharacterized protein</fullName>
    </submittedName>
</protein>
<dbReference type="Proteomes" id="UP001164286">
    <property type="component" value="Unassembled WGS sequence"/>
</dbReference>
<feature type="region of interest" description="Disordered" evidence="1">
    <location>
        <begin position="1"/>
        <end position="27"/>
    </location>
</feature>
<dbReference type="RefSeq" id="XP_052948716.1">
    <property type="nucleotide sequence ID" value="XM_053091788.1"/>
</dbReference>
<evidence type="ECO:0000313" key="3">
    <source>
        <dbReference type="Proteomes" id="UP001164286"/>
    </source>
</evidence>
<accession>A0AA38LYH2</accession>
<comment type="caution">
    <text evidence="2">The sequence shown here is derived from an EMBL/GenBank/DDBJ whole genome shotgun (WGS) entry which is preliminary data.</text>
</comment>
<reference evidence="2" key="1">
    <citation type="journal article" date="2022" name="G3 (Bethesda)">
        <title>High quality genome of the basidiomycete yeast Dioszegia hungarica PDD-24b-2 isolated from cloud water.</title>
        <authorList>
            <person name="Jarrige D."/>
            <person name="Haridas S."/>
            <person name="Bleykasten-Grosshans C."/>
            <person name="Joly M."/>
            <person name="Nadalig T."/>
            <person name="Sancelme M."/>
            <person name="Vuilleumier S."/>
            <person name="Grigoriev I.V."/>
            <person name="Amato P."/>
            <person name="Bringel F."/>
        </authorList>
    </citation>
    <scope>NUCLEOTIDE SEQUENCE</scope>
    <source>
        <strain evidence="2">PDD-24b-2</strain>
    </source>
</reference>
<proteinExistence type="predicted"/>
<evidence type="ECO:0000313" key="2">
    <source>
        <dbReference type="EMBL" id="KAI9638939.1"/>
    </source>
</evidence>
<dbReference type="GeneID" id="77730993"/>
<evidence type="ECO:0000256" key="1">
    <source>
        <dbReference type="SAM" id="MobiDB-lite"/>
    </source>
</evidence>
<dbReference type="EMBL" id="JAKWFO010000002">
    <property type="protein sequence ID" value="KAI9638939.1"/>
    <property type="molecule type" value="Genomic_DNA"/>
</dbReference>
<dbReference type="AlphaFoldDB" id="A0AA38LYH2"/>
<organism evidence="2 3">
    <name type="scientific">Dioszegia hungarica</name>
    <dbReference type="NCBI Taxonomy" id="4972"/>
    <lineage>
        <taxon>Eukaryota</taxon>
        <taxon>Fungi</taxon>
        <taxon>Dikarya</taxon>
        <taxon>Basidiomycota</taxon>
        <taxon>Agaricomycotina</taxon>
        <taxon>Tremellomycetes</taxon>
        <taxon>Tremellales</taxon>
        <taxon>Bulleribasidiaceae</taxon>
        <taxon>Dioszegia</taxon>
    </lineage>
</organism>